<dbReference type="SUPFAM" id="SSF140683">
    <property type="entry name" value="SP0561-like"/>
    <property type="match status" value="1"/>
</dbReference>
<dbReference type="Pfam" id="PF08984">
    <property type="entry name" value="DUF1858"/>
    <property type="match status" value="1"/>
</dbReference>
<sequence length="422" mass="48190">MKTLTDIHRDLDCKGEYMNKYFDIKDKVYDVTEKYPELIEVLANAGFENLRNDMMRKSMGKLLSIEAALKSKNINVDVFERQLVEAIERKSDMTDTNGVVRNVDEKAKVSIKGILPCPVRMQFIESFEKFVESRDYKINYNLNAASMGMEAIEDEILNAKDENDLSDIYMSAGFNLFFDKKYMGKFRDKDIFVDHRSGELNKSLDNENISLRDPKGEYSIIGVVPAIFIVNNAVLGDRKVPASWEDLFDKEFENSIALPTSDLDMFNAIMLGIYSRYGREGVEALGRGLLKSMHPAQMVKSGSRKDIDTPTVSIMPYFFSKTIKENSGLTVVWPKDGAVISPIFLLTKKKNYENSKQLIDFLFSKQVAEVLGADGKFPQTNSEYDNKLEESQSFLWAGWDFIHSNDIGEILSNTEKWFFGEE</sequence>
<accession>E6LQQ2</accession>
<dbReference type="InterPro" id="IPR038062">
    <property type="entry name" value="ScdA-like_N_sf"/>
</dbReference>
<dbReference type="Gene3D" id="3.40.190.10">
    <property type="entry name" value="Periplasmic binding protein-like II"/>
    <property type="match status" value="2"/>
</dbReference>
<dbReference type="PANTHER" id="PTHR30006:SF2">
    <property type="entry name" value="ABC TRANSPORTER SUBSTRATE-BINDING PROTEIN"/>
    <property type="match status" value="1"/>
</dbReference>
<dbReference type="Pfam" id="PF13343">
    <property type="entry name" value="SBP_bac_6"/>
    <property type="match status" value="1"/>
</dbReference>
<proteinExistence type="predicted"/>
<dbReference type="HOGENOM" id="CLU_055408_0_0_9"/>
<evidence type="ECO:0000259" key="2">
    <source>
        <dbReference type="Pfam" id="PF08984"/>
    </source>
</evidence>
<dbReference type="GO" id="GO:0030976">
    <property type="term" value="F:thiamine pyrophosphate binding"/>
    <property type="evidence" value="ECO:0007669"/>
    <property type="project" value="TreeGrafter"/>
</dbReference>
<comment type="caution">
    <text evidence="3">The sequence shown here is derived from an EMBL/GenBank/DDBJ whole genome shotgun (WGS) entry which is preliminary data.</text>
</comment>
<feature type="domain" description="DUF1858" evidence="2">
    <location>
        <begin position="24"/>
        <end position="78"/>
    </location>
</feature>
<dbReference type="eggNOG" id="COG1840">
    <property type="taxonomic scope" value="Bacteria"/>
</dbReference>
<dbReference type="GO" id="GO:0015888">
    <property type="term" value="P:thiamine transport"/>
    <property type="evidence" value="ECO:0007669"/>
    <property type="project" value="TreeGrafter"/>
</dbReference>
<evidence type="ECO:0000256" key="1">
    <source>
        <dbReference type="ARBA" id="ARBA00022729"/>
    </source>
</evidence>
<protein>
    <recommendedName>
        <fullName evidence="2">DUF1858 domain-containing protein</fullName>
    </recommendedName>
</protein>
<dbReference type="SUPFAM" id="SSF53850">
    <property type="entry name" value="Periplasmic binding protein-like II"/>
    <property type="match status" value="1"/>
</dbReference>
<dbReference type="InterPro" id="IPR015077">
    <property type="entry name" value="DUF1858"/>
</dbReference>
<dbReference type="Proteomes" id="UP000003434">
    <property type="component" value="Unassembled WGS sequence"/>
</dbReference>
<gene>
    <name evidence="3" type="ORF">HMPREF0381_2287</name>
</gene>
<dbReference type="AlphaFoldDB" id="E6LQQ2"/>
<dbReference type="GO" id="GO:0030288">
    <property type="term" value="C:outer membrane-bounded periplasmic space"/>
    <property type="evidence" value="ECO:0007669"/>
    <property type="project" value="TreeGrafter"/>
</dbReference>
<organism evidence="3 4">
    <name type="scientific">Lachnoanaerobaculum saburreum DSM 3986</name>
    <dbReference type="NCBI Taxonomy" id="887325"/>
    <lineage>
        <taxon>Bacteria</taxon>
        <taxon>Bacillati</taxon>
        <taxon>Bacillota</taxon>
        <taxon>Clostridia</taxon>
        <taxon>Lachnospirales</taxon>
        <taxon>Lachnospiraceae</taxon>
        <taxon>Lachnoanaerobaculum</taxon>
    </lineage>
</organism>
<name>E6LQQ2_9FIRM</name>
<evidence type="ECO:0000313" key="4">
    <source>
        <dbReference type="Proteomes" id="UP000003434"/>
    </source>
</evidence>
<dbReference type="PANTHER" id="PTHR30006">
    <property type="entry name" value="THIAMINE-BINDING PERIPLASMIC PROTEIN-RELATED"/>
    <property type="match status" value="1"/>
</dbReference>
<dbReference type="GO" id="GO:0030975">
    <property type="term" value="F:thiamine binding"/>
    <property type="evidence" value="ECO:0007669"/>
    <property type="project" value="TreeGrafter"/>
</dbReference>
<evidence type="ECO:0000313" key="3">
    <source>
        <dbReference type="EMBL" id="EFU75814.1"/>
    </source>
</evidence>
<keyword evidence="1" id="KW-0732">Signal</keyword>
<reference evidence="3 4" key="1">
    <citation type="submission" date="2010-12" db="EMBL/GenBank/DDBJ databases">
        <authorList>
            <person name="Muzny D."/>
            <person name="Qin X."/>
            <person name="Deng J."/>
            <person name="Jiang H."/>
            <person name="Liu Y."/>
            <person name="Qu J."/>
            <person name="Song X.-Z."/>
            <person name="Zhang L."/>
            <person name="Thornton R."/>
            <person name="Coyle M."/>
            <person name="Francisco L."/>
            <person name="Jackson L."/>
            <person name="Javaid M."/>
            <person name="Korchina V."/>
            <person name="Kovar C."/>
            <person name="Mata R."/>
            <person name="Mathew T."/>
            <person name="Ngo R."/>
            <person name="Nguyen L."/>
            <person name="Nguyen N."/>
            <person name="Okwuonu G."/>
            <person name="Ongeri F."/>
            <person name="Pham C."/>
            <person name="Simmons D."/>
            <person name="Wilczek-Boney K."/>
            <person name="Hale W."/>
            <person name="Jakkamsetti A."/>
            <person name="Pham P."/>
            <person name="Ruth R."/>
            <person name="San Lucas F."/>
            <person name="Warren J."/>
            <person name="Zhang J."/>
            <person name="Zhao Z."/>
            <person name="Zhou C."/>
            <person name="Zhu D."/>
            <person name="Lee S."/>
            <person name="Bess C."/>
            <person name="Blankenburg K."/>
            <person name="Forbes L."/>
            <person name="Fu Q."/>
            <person name="Gubbala S."/>
            <person name="Hirani K."/>
            <person name="Jayaseelan J.C."/>
            <person name="Lara F."/>
            <person name="Munidasa M."/>
            <person name="Palculict T."/>
            <person name="Patil S."/>
            <person name="Pu L.-L."/>
            <person name="Saada N."/>
            <person name="Tang L."/>
            <person name="Weissenberger G."/>
            <person name="Zhu Y."/>
            <person name="Hemphill L."/>
            <person name="Shang Y."/>
            <person name="Youmans B."/>
            <person name="Ayvaz T."/>
            <person name="Ross M."/>
            <person name="Santibanez J."/>
            <person name="Aqrawi P."/>
            <person name="Gross S."/>
            <person name="Joshi V."/>
            <person name="Fowler G."/>
            <person name="Nazareth L."/>
            <person name="Reid J."/>
            <person name="Worley K."/>
            <person name="Petrosino J."/>
            <person name="Highlander S."/>
            <person name="Gibbs R."/>
        </authorList>
    </citation>
    <scope>NUCLEOTIDE SEQUENCE [LARGE SCALE GENOMIC DNA]</scope>
    <source>
        <strain evidence="3 4">DSM 3986</strain>
    </source>
</reference>
<dbReference type="Gene3D" id="1.10.3910.10">
    <property type="entry name" value="SP0561-like"/>
    <property type="match status" value="1"/>
</dbReference>
<dbReference type="EMBL" id="AEPW01000088">
    <property type="protein sequence ID" value="EFU75814.1"/>
    <property type="molecule type" value="Genomic_DNA"/>
</dbReference>